<dbReference type="Pfam" id="PF07120">
    <property type="entry name" value="DUF1376"/>
    <property type="match status" value="1"/>
</dbReference>
<dbReference type="OrthoDB" id="7914044at2"/>
<evidence type="ECO:0000313" key="1">
    <source>
        <dbReference type="EMBL" id="CCG40879.1"/>
    </source>
</evidence>
<reference evidence="1 2" key="1">
    <citation type="journal article" date="2012" name="J. Bacteriol.">
        <title>Draft Genome Sequence of the Purple Photosynthetic Bacterium Phaeospirillum molischianum DSM120, a Particularly Versatile Bacterium.</title>
        <authorList>
            <person name="Duquesne K."/>
            <person name="Prima V."/>
            <person name="Ji B."/>
            <person name="Rouy Z."/>
            <person name="Medigue C."/>
            <person name="Talla E."/>
            <person name="Sturgis J.N."/>
        </authorList>
    </citation>
    <scope>NUCLEOTIDE SEQUENCE [LARGE SCALE GENOMIC DNA]</scope>
    <source>
        <strain evidence="2">DSM120</strain>
    </source>
</reference>
<dbReference type="Proteomes" id="UP000004169">
    <property type="component" value="Unassembled WGS sequence"/>
</dbReference>
<organism evidence="1 2">
    <name type="scientific">Magnetospirillum molischianum DSM 120</name>
    <dbReference type="NCBI Taxonomy" id="1150626"/>
    <lineage>
        <taxon>Bacteria</taxon>
        <taxon>Pseudomonadati</taxon>
        <taxon>Pseudomonadota</taxon>
        <taxon>Alphaproteobacteria</taxon>
        <taxon>Rhodospirillales</taxon>
        <taxon>Rhodospirillaceae</taxon>
        <taxon>Magnetospirillum</taxon>
    </lineage>
</organism>
<proteinExistence type="predicted"/>
<dbReference type="AlphaFoldDB" id="H8FR91"/>
<evidence type="ECO:0000313" key="2">
    <source>
        <dbReference type="Proteomes" id="UP000004169"/>
    </source>
</evidence>
<accession>H8FR91</accession>
<dbReference type="EMBL" id="CAHP01000014">
    <property type="protein sequence ID" value="CCG40879.1"/>
    <property type="molecule type" value="Genomic_DNA"/>
</dbReference>
<gene>
    <name evidence="1" type="ORF">PHAMO_210390</name>
</gene>
<dbReference type="RefSeq" id="WP_002727513.1">
    <property type="nucleotide sequence ID" value="NZ_CAHP01000014.1"/>
</dbReference>
<dbReference type="STRING" id="1150626.PHAMO_210390"/>
<comment type="caution">
    <text evidence="1">The sequence shown here is derived from an EMBL/GenBank/DDBJ whole genome shotgun (WGS) entry which is preliminary data.</text>
</comment>
<dbReference type="InterPro" id="IPR010781">
    <property type="entry name" value="DUF1376"/>
</dbReference>
<sequence>MSGLFKFDFYTRDWISGTRELSDRARGVYVDLLVRMYDLGRPLDYDESDLCRFLGNPPWK</sequence>
<protein>
    <recommendedName>
        <fullName evidence="3">DUF1376 domain-containing protein</fullName>
    </recommendedName>
</protein>
<evidence type="ECO:0008006" key="3">
    <source>
        <dbReference type="Google" id="ProtNLM"/>
    </source>
</evidence>
<keyword evidence="2" id="KW-1185">Reference proteome</keyword>
<name>H8FR91_MAGML</name>